<dbReference type="RefSeq" id="WP_136864003.1">
    <property type="nucleotide sequence ID" value="NZ_SWCJ01000011.1"/>
</dbReference>
<keyword evidence="1" id="KW-0732">Signal</keyword>
<dbReference type="InterPro" id="IPR002816">
    <property type="entry name" value="TraB/PrgY/GumN_fam"/>
</dbReference>
<dbReference type="AlphaFoldDB" id="A0A4U1BL38"/>
<reference evidence="2 3" key="1">
    <citation type="submission" date="2019-04" db="EMBL/GenBank/DDBJ databases">
        <authorList>
            <person name="Hwang J.C."/>
        </authorList>
    </citation>
    <scope>NUCLEOTIDE SEQUENCE [LARGE SCALE GENOMIC DNA]</scope>
    <source>
        <strain evidence="2 3">IMCC35002</strain>
    </source>
</reference>
<dbReference type="InterPro" id="IPR047111">
    <property type="entry name" value="YbaP-like"/>
</dbReference>
<name>A0A4U1BL38_9GAMM</name>
<proteinExistence type="predicted"/>
<dbReference type="OrthoDB" id="357294at2"/>
<dbReference type="Pfam" id="PF01963">
    <property type="entry name" value="TraB_PrgY_gumN"/>
    <property type="match status" value="1"/>
</dbReference>
<feature type="chain" id="PRO_5020653968" evidence="1">
    <location>
        <begin position="18"/>
        <end position="279"/>
    </location>
</feature>
<dbReference type="PANTHER" id="PTHR40590:SF1">
    <property type="entry name" value="CYTOPLASMIC PROTEIN"/>
    <property type="match status" value="1"/>
</dbReference>
<feature type="signal peptide" evidence="1">
    <location>
        <begin position="1"/>
        <end position="17"/>
    </location>
</feature>
<keyword evidence="3" id="KW-1185">Reference proteome</keyword>
<protein>
    <submittedName>
        <fullName evidence="2">TraB/GumN family protein</fullName>
    </submittedName>
</protein>
<comment type="caution">
    <text evidence="2">The sequence shown here is derived from an EMBL/GenBank/DDBJ whole genome shotgun (WGS) entry which is preliminary data.</text>
</comment>
<evidence type="ECO:0000313" key="2">
    <source>
        <dbReference type="EMBL" id="TKB53643.1"/>
    </source>
</evidence>
<accession>A0A4U1BL38</accession>
<evidence type="ECO:0000313" key="3">
    <source>
        <dbReference type="Proteomes" id="UP000305675"/>
    </source>
</evidence>
<dbReference type="CDD" id="cd14789">
    <property type="entry name" value="Tiki"/>
    <property type="match status" value="1"/>
</dbReference>
<sequence length="279" mass="31197">MKQFLWLLVLVTWQTCAATTDRPPFFYVEGPEGHAWLLGSVHVGKADFYPFPKMIEDAYLQADALALEADTESPQVASLMQAYLLADEPLPQQVEAELNQYCQQKGLQCHTQLAPWILSSQLAMAIMAESGYDAQSGVESYFRSKAEVKPIRELEGMKFQLDMFDSLPRQTQLEMLQAAMEPIDVEELINSWRSGDHQGLAKLTEEEMASDPHAWQVLMLDRNQSMSATLKGWLAEPANLFVIIGAGHLVGQHSIPKALTAMGVKVTDCWQQRCPTPTP</sequence>
<dbReference type="Proteomes" id="UP000305675">
    <property type="component" value="Unassembled WGS sequence"/>
</dbReference>
<gene>
    <name evidence="2" type="ORF">FCL42_13775</name>
</gene>
<evidence type="ECO:0000256" key="1">
    <source>
        <dbReference type="SAM" id="SignalP"/>
    </source>
</evidence>
<dbReference type="PANTHER" id="PTHR40590">
    <property type="entry name" value="CYTOPLASMIC PROTEIN-RELATED"/>
    <property type="match status" value="1"/>
</dbReference>
<organism evidence="2 3">
    <name type="scientific">Ferrimonas aestuarii</name>
    <dbReference type="NCBI Taxonomy" id="2569539"/>
    <lineage>
        <taxon>Bacteria</taxon>
        <taxon>Pseudomonadati</taxon>
        <taxon>Pseudomonadota</taxon>
        <taxon>Gammaproteobacteria</taxon>
        <taxon>Alteromonadales</taxon>
        <taxon>Ferrimonadaceae</taxon>
        <taxon>Ferrimonas</taxon>
    </lineage>
</organism>
<dbReference type="EMBL" id="SWCJ01000011">
    <property type="protein sequence ID" value="TKB53643.1"/>
    <property type="molecule type" value="Genomic_DNA"/>
</dbReference>